<name>A0A9W6FYD7_9BACT</name>
<dbReference type="Gene3D" id="1.10.260.40">
    <property type="entry name" value="lambda repressor-like DNA-binding domains"/>
    <property type="match status" value="1"/>
</dbReference>
<dbReference type="AlphaFoldDB" id="A0A9W6FYD7"/>
<evidence type="ECO:0000313" key="3">
    <source>
        <dbReference type="EMBL" id="GLI37120.1"/>
    </source>
</evidence>
<dbReference type="InterPro" id="IPR010982">
    <property type="entry name" value="Lambda_DNA-bd_dom_sf"/>
</dbReference>
<dbReference type="InterPro" id="IPR010359">
    <property type="entry name" value="IrrE_HExxH"/>
</dbReference>
<dbReference type="InterPro" id="IPR052345">
    <property type="entry name" value="Rad_response_metalloprotease"/>
</dbReference>
<dbReference type="CDD" id="cd00093">
    <property type="entry name" value="HTH_XRE"/>
    <property type="match status" value="1"/>
</dbReference>
<dbReference type="Pfam" id="PF01381">
    <property type="entry name" value="HTH_3"/>
    <property type="match status" value="1"/>
</dbReference>
<dbReference type="PANTHER" id="PTHR43236">
    <property type="entry name" value="ANTITOXIN HIGA1"/>
    <property type="match status" value="1"/>
</dbReference>
<evidence type="ECO:0000256" key="1">
    <source>
        <dbReference type="ARBA" id="ARBA00007227"/>
    </source>
</evidence>
<dbReference type="InterPro" id="IPR001387">
    <property type="entry name" value="Cro/C1-type_HTH"/>
</dbReference>
<feature type="domain" description="HTH cro/C1-type" evidence="2">
    <location>
        <begin position="21"/>
        <end position="64"/>
    </location>
</feature>
<dbReference type="SUPFAM" id="SSF47413">
    <property type="entry name" value="lambda repressor-like DNA-binding domains"/>
    <property type="match status" value="1"/>
</dbReference>
<gene>
    <name evidence="3" type="ORF">GHYDROH2_06210</name>
</gene>
<comment type="caution">
    <text evidence="3">The sequence shown here is derived from an EMBL/GenBank/DDBJ whole genome shotgun (WGS) entry which is preliminary data.</text>
</comment>
<dbReference type="PANTHER" id="PTHR43236:SF2">
    <property type="entry name" value="BLL0069 PROTEIN"/>
    <property type="match status" value="1"/>
</dbReference>
<evidence type="ECO:0000313" key="4">
    <source>
        <dbReference type="Proteomes" id="UP001144352"/>
    </source>
</evidence>
<sequence>MTNKLNVEKLSSQAEVLGHNQSSLAKALGVSRETVSQWFKQEKYPRPDKLLKLAQLLELSFSELVIKLPAPNEPVVAFRKKGAHKITPEYVEQARDMGRILETLVPYLPFDDLAQPATLRRPVNEYGYVHKAARRVREEIGVHEADEIHFEKLIDFFGRLHAVLIPVLWEHKDKHENALHIHLPESLTTWIYLNLDCKLHDFKFWMSHELGHVLAPQLQGDEGEDFAEAFAGALLVPKELAEKEYARLSRLPVVGAQVNRIKEIAERLVISPVTVYMEINKFAEWSNQPALAFDIHGANANFNKSFKPVSEILFGTKEPSASRYVACAREYFNSPFFDILRTYLKTHRKSASFVQSILNIPFLDAQNVYEELCNAAK</sequence>
<proteinExistence type="inferred from homology"/>
<keyword evidence="4" id="KW-1185">Reference proteome</keyword>
<dbReference type="Pfam" id="PF06114">
    <property type="entry name" value="Peptidase_M78"/>
    <property type="match status" value="1"/>
</dbReference>
<dbReference type="EMBL" id="BSDS01000001">
    <property type="protein sequence ID" value="GLI37120.1"/>
    <property type="molecule type" value="Genomic_DNA"/>
</dbReference>
<dbReference type="PROSITE" id="PS50943">
    <property type="entry name" value="HTH_CROC1"/>
    <property type="match status" value="1"/>
</dbReference>
<accession>A0A9W6FYD7</accession>
<dbReference type="GO" id="GO:0003677">
    <property type="term" value="F:DNA binding"/>
    <property type="evidence" value="ECO:0007669"/>
    <property type="project" value="InterPro"/>
</dbReference>
<dbReference type="SMART" id="SM00530">
    <property type="entry name" value="HTH_XRE"/>
    <property type="match status" value="1"/>
</dbReference>
<organism evidence="3 4">
    <name type="scientific">Geobacter hydrogenophilus</name>
    <dbReference type="NCBI Taxonomy" id="40983"/>
    <lineage>
        <taxon>Bacteria</taxon>
        <taxon>Pseudomonadati</taxon>
        <taxon>Thermodesulfobacteriota</taxon>
        <taxon>Desulfuromonadia</taxon>
        <taxon>Geobacterales</taxon>
        <taxon>Geobacteraceae</taxon>
        <taxon>Geobacter</taxon>
    </lineage>
</organism>
<protein>
    <recommendedName>
        <fullName evidence="2">HTH cro/C1-type domain-containing protein</fullName>
    </recommendedName>
</protein>
<dbReference type="Proteomes" id="UP001144352">
    <property type="component" value="Unassembled WGS sequence"/>
</dbReference>
<dbReference type="RefSeq" id="WP_214187863.1">
    <property type="nucleotide sequence ID" value="NZ_BSDS01000001.1"/>
</dbReference>
<reference evidence="3" key="1">
    <citation type="submission" date="2022-12" db="EMBL/GenBank/DDBJ databases">
        <title>Reference genome sequencing for broad-spectrum identification of bacterial and archaeal isolates by mass spectrometry.</title>
        <authorList>
            <person name="Sekiguchi Y."/>
            <person name="Tourlousse D.M."/>
        </authorList>
    </citation>
    <scope>NUCLEOTIDE SEQUENCE</scope>
    <source>
        <strain evidence="3">H2</strain>
    </source>
</reference>
<comment type="similarity">
    <text evidence="1">Belongs to the short-chain fatty acyl-CoA assimilation regulator (ScfR) family.</text>
</comment>
<evidence type="ECO:0000259" key="2">
    <source>
        <dbReference type="PROSITE" id="PS50943"/>
    </source>
</evidence>